<proteinExistence type="predicted"/>
<dbReference type="SUPFAM" id="SSF101898">
    <property type="entry name" value="NHL repeat"/>
    <property type="match status" value="1"/>
</dbReference>
<name>A0A940XEN7_9FLAO</name>
<reference evidence="1 2" key="1">
    <citation type="submission" date="2021-03" db="EMBL/GenBank/DDBJ databases">
        <title>Flavobacterium Flabelliformis Sp. Nov. And Flavobacterium Geliluteum Sp. Nov., Two Novel Multidrug Resistant Psychrophilic Species Isolated From Antarctica.</title>
        <authorList>
            <person name="Kralova S."/>
            <person name="Busse H.J."/>
            <person name="Bezdicek M."/>
            <person name="Nykrynova M."/>
            <person name="Kroupova E."/>
            <person name="Krsek D."/>
            <person name="Sedlacek I."/>
        </authorList>
    </citation>
    <scope>NUCLEOTIDE SEQUENCE [LARGE SCALE GENOMIC DNA]</scope>
    <source>
        <strain evidence="1 2">P7388</strain>
    </source>
</reference>
<keyword evidence="2" id="KW-1185">Reference proteome</keyword>
<evidence type="ECO:0000313" key="1">
    <source>
        <dbReference type="EMBL" id="MBP4138365.1"/>
    </source>
</evidence>
<evidence type="ECO:0008006" key="3">
    <source>
        <dbReference type="Google" id="ProtNLM"/>
    </source>
</evidence>
<dbReference type="EMBL" id="JAGFBV010000013">
    <property type="protein sequence ID" value="MBP4138365.1"/>
    <property type="molecule type" value="Genomic_DNA"/>
</dbReference>
<organism evidence="1 2">
    <name type="scientific">Flavobacterium geliluteum</name>
    <dbReference type="NCBI Taxonomy" id="2816120"/>
    <lineage>
        <taxon>Bacteria</taxon>
        <taxon>Pseudomonadati</taxon>
        <taxon>Bacteroidota</taxon>
        <taxon>Flavobacteriia</taxon>
        <taxon>Flavobacteriales</taxon>
        <taxon>Flavobacteriaceae</taxon>
        <taxon>Flavobacterium</taxon>
    </lineage>
</organism>
<dbReference type="AlphaFoldDB" id="A0A940XEN7"/>
<comment type="caution">
    <text evidence="1">The sequence shown here is derived from an EMBL/GenBank/DDBJ whole genome shotgun (WGS) entry which is preliminary data.</text>
</comment>
<gene>
    <name evidence="1" type="ORF">J3495_09715</name>
</gene>
<dbReference type="Proteomes" id="UP000675047">
    <property type="component" value="Unassembled WGS sequence"/>
</dbReference>
<accession>A0A940XEN7</accession>
<evidence type="ECO:0000313" key="2">
    <source>
        <dbReference type="Proteomes" id="UP000675047"/>
    </source>
</evidence>
<protein>
    <recommendedName>
        <fullName evidence="3">SMP-30/Gluconolactonase/LRE-like region domain-containing protein</fullName>
    </recommendedName>
</protein>
<sequence length="291" mass="33345">MCCTNRNKTEKCNNTVKLPNSLKEVSGVGFWDKELFCIQDSGNKNEIVVLDTFGNSNRKITILNAKNIDWEDLTFDKKGNLYIGDFGNNENKRKDLTIYKINNTELYKNSANYEYKITFNYPEQREFPPNKKNLFFDCEAFFEFENNFYLFTKNHGKNFDGSSLVYKIPNKKGNHNAELIDTIYTDSKHKSFAITSAAIASNQKSFVVLTHSKIWHFSINNSSITNSKSSSISLDSNSQKEAICFKNDQTVLIADEKVKNTGGNLYTISIKNQVELTVDLNEKLFLNTLDK</sequence>